<feature type="domain" description="EGF-like" evidence="9">
    <location>
        <begin position="1089"/>
        <end position="1127"/>
    </location>
</feature>
<dbReference type="SMART" id="SM01411">
    <property type="entry name" value="Ephrin_rec_like"/>
    <property type="match status" value="21"/>
</dbReference>
<dbReference type="Pfam" id="PF13385">
    <property type="entry name" value="Laminin_G_3"/>
    <property type="match status" value="1"/>
</dbReference>
<feature type="disulfide bond" evidence="6">
    <location>
        <begin position="1308"/>
        <end position="1317"/>
    </location>
</feature>
<evidence type="ECO:0000256" key="8">
    <source>
        <dbReference type="SAM" id="Phobius"/>
    </source>
</evidence>
<dbReference type="PANTHER" id="PTHR24046:SF5">
    <property type="entry name" value="EGF-LIKE DOMAIN-CONTAINING PROTEIN"/>
    <property type="match status" value="1"/>
</dbReference>
<feature type="domain" description="Sushi" evidence="10">
    <location>
        <begin position="265"/>
        <end position="329"/>
    </location>
</feature>
<dbReference type="InterPro" id="IPR013320">
    <property type="entry name" value="ConA-like_dom_sf"/>
</dbReference>
<dbReference type="SMART" id="SM00181">
    <property type="entry name" value="EGF"/>
    <property type="match status" value="16"/>
</dbReference>
<dbReference type="Proteomes" id="UP001233172">
    <property type="component" value="Unassembled WGS sequence"/>
</dbReference>
<evidence type="ECO:0000256" key="6">
    <source>
        <dbReference type="PROSITE-ProRule" id="PRU00076"/>
    </source>
</evidence>
<dbReference type="InterPro" id="IPR001881">
    <property type="entry name" value="EGF-like_Ca-bd_dom"/>
</dbReference>
<dbReference type="SMART" id="SM00032">
    <property type="entry name" value="CCP"/>
    <property type="match status" value="4"/>
</dbReference>
<dbReference type="FunFam" id="2.10.25.10:FF:000173">
    <property type="entry name" value="Neurogenic locus notch protein 2"/>
    <property type="match status" value="1"/>
</dbReference>
<evidence type="ECO:0000256" key="7">
    <source>
        <dbReference type="PROSITE-ProRule" id="PRU00302"/>
    </source>
</evidence>
<dbReference type="Pfam" id="PF07699">
    <property type="entry name" value="Ephrin_rec_like"/>
    <property type="match status" value="15"/>
</dbReference>
<dbReference type="PROSITE" id="PS50026">
    <property type="entry name" value="EGF_3"/>
    <property type="match status" value="7"/>
</dbReference>
<feature type="domain" description="EGF-like" evidence="9">
    <location>
        <begin position="1359"/>
        <end position="1397"/>
    </location>
</feature>
<keyword evidence="5" id="KW-0325">Glycoprotein</keyword>
<dbReference type="Gene3D" id="2.10.70.10">
    <property type="entry name" value="Complement Module, domain 1"/>
    <property type="match status" value="2"/>
</dbReference>
<dbReference type="PANTHER" id="PTHR24046">
    <property type="entry name" value="SIGNAL PEPTIDE, CUB AND EGF-LIKE DOMAIN-CONTAINING"/>
    <property type="match status" value="1"/>
</dbReference>
<dbReference type="Gene3D" id="2.60.120.200">
    <property type="match status" value="1"/>
</dbReference>
<gene>
    <name evidence="12" type="ORF">Bpfe_017464</name>
</gene>
<evidence type="ECO:0000256" key="2">
    <source>
        <dbReference type="ARBA" id="ARBA00022729"/>
    </source>
</evidence>
<evidence type="ECO:0000256" key="4">
    <source>
        <dbReference type="ARBA" id="ARBA00023157"/>
    </source>
</evidence>
<keyword evidence="3" id="KW-0677">Repeat</keyword>
<comment type="caution">
    <text evidence="12">The sequence shown here is derived from an EMBL/GenBank/DDBJ whole genome shotgun (WGS) entry which is preliminary data.</text>
</comment>
<dbReference type="SUPFAM" id="SSF57184">
    <property type="entry name" value="Growth factor receptor domain"/>
    <property type="match status" value="7"/>
</dbReference>
<dbReference type="InterPro" id="IPR018097">
    <property type="entry name" value="EGF_Ca-bd_CS"/>
</dbReference>
<reference evidence="12" key="2">
    <citation type="submission" date="2023-04" db="EMBL/GenBank/DDBJ databases">
        <authorList>
            <person name="Bu L."/>
            <person name="Lu L."/>
            <person name="Laidemitt M.R."/>
            <person name="Zhang S.M."/>
            <person name="Mutuku M."/>
            <person name="Mkoji G."/>
            <person name="Steinauer M."/>
            <person name="Loker E.S."/>
        </authorList>
    </citation>
    <scope>NUCLEOTIDE SEQUENCE</scope>
    <source>
        <strain evidence="12">KasaAsao</strain>
        <tissue evidence="12">Whole Snail</tissue>
    </source>
</reference>
<dbReference type="InterPro" id="IPR049883">
    <property type="entry name" value="NOTCH1_EGF-like"/>
</dbReference>
<keyword evidence="1 6" id="KW-0245">EGF-like domain</keyword>
<dbReference type="PROSITE" id="PS01187">
    <property type="entry name" value="EGF_CA"/>
    <property type="match status" value="1"/>
</dbReference>
<name>A0AAD8F630_BIOPF</name>
<organism evidence="12 13">
    <name type="scientific">Biomphalaria pfeifferi</name>
    <name type="common">Bloodfluke planorb</name>
    <name type="synonym">Freshwater snail</name>
    <dbReference type="NCBI Taxonomy" id="112525"/>
    <lineage>
        <taxon>Eukaryota</taxon>
        <taxon>Metazoa</taxon>
        <taxon>Spiralia</taxon>
        <taxon>Lophotrochozoa</taxon>
        <taxon>Mollusca</taxon>
        <taxon>Gastropoda</taxon>
        <taxon>Heterobranchia</taxon>
        <taxon>Euthyneura</taxon>
        <taxon>Panpulmonata</taxon>
        <taxon>Hygrophila</taxon>
        <taxon>Lymnaeoidea</taxon>
        <taxon>Planorbidae</taxon>
        <taxon>Biomphalaria</taxon>
    </lineage>
</organism>
<feature type="domain" description="EGF-like" evidence="9">
    <location>
        <begin position="1176"/>
        <end position="1212"/>
    </location>
</feature>
<feature type="disulfide bond" evidence="6">
    <location>
        <begin position="1077"/>
        <end position="1086"/>
    </location>
</feature>
<feature type="disulfide bond" evidence="6">
    <location>
        <begin position="1117"/>
        <end position="1126"/>
    </location>
</feature>
<feature type="disulfide bond" evidence="6">
    <location>
        <begin position="1202"/>
        <end position="1211"/>
    </location>
</feature>
<feature type="domain" description="Sushi" evidence="10">
    <location>
        <begin position="65"/>
        <end position="128"/>
    </location>
</feature>
<keyword evidence="8" id="KW-0472">Membrane</keyword>
<evidence type="ECO:0000259" key="9">
    <source>
        <dbReference type="PROSITE" id="PS50026"/>
    </source>
</evidence>
<dbReference type="GO" id="GO:0005615">
    <property type="term" value="C:extracellular space"/>
    <property type="evidence" value="ECO:0007669"/>
    <property type="project" value="TreeGrafter"/>
</dbReference>
<dbReference type="Gene3D" id="2.10.50.10">
    <property type="entry name" value="Tumor Necrosis Factor Receptor, subunit A, domain 2"/>
    <property type="match status" value="15"/>
</dbReference>
<dbReference type="Pfam" id="PF00008">
    <property type="entry name" value="EGF"/>
    <property type="match status" value="3"/>
</dbReference>
<dbReference type="PROSITE" id="PS01186">
    <property type="entry name" value="EGF_2"/>
    <property type="match status" value="4"/>
</dbReference>
<dbReference type="PROSITE" id="PS50948">
    <property type="entry name" value="PAN"/>
    <property type="match status" value="1"/>
</dbReference>
<evidence type="ECO:0000256" key="1">
    <source>
        <dbReference type="ARBA" id="ARBA00022536"/>
    </source>
</evidence>
<reference evidence="12" key="1">
    <citation type="journal article" date="2023" name="PLoS Negl. Trop. Dis.">
        <title>A genome sequence for Biomphalaria pfeifferi, the major vector snail for the human-infecting parasite Schistosoma mansoni.</title>
        <authorList>
            <person name="Bu L."/>
            <person name="Lu L."/>
            <person name="Laidemitt M.R."/>
            <person name="Zhang S.M."/>
            <person name="Mutuku M."/>
            <person name="Mkoji G."/>
            <person name="Steinauer M."/>
            <person name="Loker E.S."/>
        </authorList>
    </citation>
    <scope>NUCLEOTIDE SEQUENCE</scope>
    <source>
        <strain evidence="12">KasaAsao</strain>
    </source>
</reference>
<dbReference type="SMART" id="SM00179">
    <property type="entry name" value="EGF_CA"/>
    <property type="match status" value="7"/>
</dbReference>
<dbReference type="FunFam" id="2.10.50.10:FF:000032">
    <property type="entry name" value="Uncharacterized protein, isoform A"/>
    <property type="match status" value="1"/>
</dbReference>
<dbReference type="InterPro" id="IPR035976">
    <property type="entry name" value="Sushi/SCR/CCP_sf"/>
</dbReference>
<sequence length="3153" mass="347328">IDECTSSTPICHQQCKNLVGSYNCSCDDGFDLYTANNTNGFILPAGEDGTKAGHVYYINHTCVRKLCDRPLAVINGTVLSKKDRFLFNDTVNFACDFGFQLNGSSVARCNSDGTWSYEDRDVLSTCKMIECPLPIKSKLELSRNPSNSSSIKAGESLTIVCEQQCENCSAITKTLHCAPNRDGTFSLQGDNPHCFAVSCGNISWTQIPGIIEKDINDTTYGSFFEFQCDDNTGYKLHGNSSLGNATVMCQRNGYWGFNSLTCQGSYCKPPKTYAGTEQVIQYSYEVGQSVLYNCTRPGYKTVGNNTLYCEYNSIRGTAEWSGQEPFCQDAETPKINRCHIPAFNLYDTLTYSLPINSDNSGYACLVLESGPPPGVSVVSKNMTLKFRAFDFNNNSETMECQVLLKDQRRPWINCPGTIYYDMGSNMSHSIKVEELTPSITHSNDGRITYIPSELHMTLGHFYNVTARILKDNGYYEECEFLLQAITTTCSNATLKAPANGEIKDCTGTNTSMNCSAQCKAGYIYQDLTTAKLYTCTHGIWSTETPTLPCLKQEDTIIYYNLKVKYNLFGVVISINKTMCIQSHDLNVVDLVHNMTACNLSMFEIKDLKTIDTLYNELTSTFTLIVLTNKTDDNFFKYCCSELHSSSLFGPTIPTIPSNNCFAPWSVNSTEVLSGNRSCQNGSEMYNNTFCLQCGPGYYLNDSKCMACPNGTYQDTINTAECTKCESRQSYWPRTSVTHCFALCPDGFRSPSGYRTDNCTQCPINTYSSDDRTDCKPCNASTLNRYRCSAECKKGQYSSTGYEPCKPCPVNFYSNNTKSETCHECSYDTFTLNTGSVDDSDCKNETQLTKNCLSYCNPVGTVPNANCTIEDHRMICKCQKGYFGDRCNETCNFCASKPCYNGGHCSSNGSDVTCACPIGQNCTFTKDPLLSYTSDEQFITFDIVTNILECEQQCLNENWCLAYSYAEVQGSKICAKYHQLYYTNNSNYYQTYLKTCSQYKLFNGEYCQEDIINNCNTEENICSQLDFCMDLINSTQCVCPLDGDYDANCTKQEKICDPLSCVHGTCENLGTLHHICICEPGYTGLNCSVNIDDCALNPHGCLHNGICLDQINTYNCSCKSGFDGDHCQVLPDLCNGNSCQEADGGICVEDYQNLNHRCVCGENYNLTYIGNNTVCREKDFCYPTPCKNGGTCQTNAGSFLCQCTDGFEGSLCQIEIETEKNETTCESIDVCQSAMKEYFCHICSSSNDSCLNESCVHTCRSFNNLTAEDRILCQCLCNETIIDDICLLNDPCLHGGKCINTSSGYSCSCNIGWTGDDCEIPVDYCSQNNTCKNNAGCYNLANDTYCHCPSGTGGKTCELKKELCENYGNFTCRHGSCEPVGGSAQCKCQDSYTGKSCELLTNLCSADPCYGGKCYLNESSFYCDCREGQQGASSAYCNSTADPCSKCPPSSNCTTYTDDNGLQQAACLCPPDKILSGNECTKVNKDFDLVFLKDFAIKKQWITSVRGFSLENVTSLTLTMWVAAAKSLNDSDVILSLTSSKKENFLTLLNSKVRLNSTEIAFHCLHTHCTLDADNIWHFIAVTWSQNGSLVLYFDAFNYSTTAETFNSIRYASIQLGQGFSGYISNVQLWKSALTDEVISELYEDENYVPQPENLLLDWTYYSFDEKVFMSKTSLATKNTSICVNISLSALFPLEDICHGYNDDREPPLVQQSCLPMKVIAVDYTQHQIGSGQLGYSFTDKDNNFQSTKVQYFSHGAYDIAVAANDSSGNIGVCMTRTFITPNKCEDTKPANFTESCNHSTGVVVVCPDGYLPSVQTPKVLACGQLKTYNLDNMYELPDRIVCGKTANPSNIQNGNYPCPDGKTLRDNLCVECGRGSYYKNQTQTCELCALNSYSNEGGKTECIQCPASHGTLQRGSSSLSDCVVSCSVGHMLNLTSDKCVPCPHNFYQNQYGKHYCFPCPPLHGTYSVGSTHQDNCTEFCPPGTQLNSSGLCEPCPRGTYRVGDKQDQCTSCPENVTTIEMGRDKQSDCIIPICPSGMYANLTNGVNNTCEYCDLGFYQPENASMTCIPCNDSYSTIDTGSQSVSQCFFYCEAGYEESTPNSKTCVPCQRGFYRPGDHGNRFKNCSQCPAGNTTEGDKSMSLSDCNLKICSSGYILSRDNSTCEACPYDTYQPQNLPNTTVVCLNCTAGLGTVNLASNSSSDCTEFCAPGQGNNGSCHICDRGYWNNGNTSMRFQPCQKCPQSFTTDSTGATDVNLCSLEICSPGYILSNLTCQACPYDTYQPNALPNTSTICLNCTEGFGTASVASNTSTSCIAFCAPGQGNTGTCDLCSQGYWNNGNISMRFEPCQKCPENYTTENTGAVDEKNCSLRACPAGTSIDGDDCKPCDVGKFQPLPYQKFCNECRANTSTSSTGSTSPDDCTVKCPAGQEGISNDTCAPCGDDKFKGEYSFGKCQNCTGDFTSEPSNRTHCTVLYCDFGKEYKNGSCHECEVGHYKNVRGNHDCMKCPSNTSTSSQASTSINDCNVAYCEPGFFSNDNISCIACPIGTYKNETGNHQNLCLPCPLGVTTPDVGNTHIANCTRVSCNAGYYRVNETHCNPCVKGEYQDERDQILCKKCPQVDGRPSSTFNIASTNWTDCYPLCEAGYFTLTNRSCTKCPYGRYKNITDLSTSCQACPSNFTTVITGAMSLLDCKFSICKKGFYRPTSLYIDCVKCPIGTYKNMSTVEMTNCDLCPTNQTTLIEGATYQSRYCISNCPGGQGYSWTSQNCTLCPVGQYKEEAALINVCKYCPTNYTTLKPGSTSCIQSNALPLAEVKITVRVYILISLGLCYNEQHLRVTISDLITGIVRTAKRERYPGLCPTSVCSNMIFTILQMCNHGRKRQANTFSSVELDLKDIDSPLADYNGTKRNTESAVLELFNYDLLPYEDLMELNKLDIVNVSLTRECPPGYTYSSALQRCVLCFAGQFANSSGQCEACREGTYSTNPPSEKCDSCPEGQTTNKTGSQSETDCKGQCYFDTNYCGTSGQCEITSSGVHQCLCSENYMGSQCQQRQSLENSDTMGVVVGVSVAFGAIFFLVLIIFGICLHRRRQPKSTQSTTSDTEVLSHSIPYFNQPIMFENPAMLADPTMYNAEVMDFYDHDPSIYEKTSRHSRGF</sequence>
<feature type="domain" description="EGF-like" evidence="9">
    <location>
        <begin position="3016"/>
        <end position="3048"/>
    </location>
</feature>
<protein>
    <submittedName>
        <fullName evidence="12">Protein crumbs 1</fullName>
    </submittedName>
</protein>
<keyword evidence="8" id="KW-0812">Transmembrane</keyword>
<dbReference type="CDD" id="cd00033">
    <property type="entry name" value="CCP"/>
    <property type="match status" value="2"/>
</dbReference>
<keyword evidence="4 6" id="KW-1015">Disulfide bond</keyword>
<feature type="domain" description="EGF-like" evidence="9">
    <location>
        <begin position="1051"/>
        <end position="1087"/>
    </location>
</feature>
<proteinExistence type="predicted"/>
<dbReference type="EMBL" id="JASAOG010000089">
    <property type="protein sequence ID" value="KAK0053087.1"/>
    <property type="molecule type" value="Genomic_DNA"/>
</dbReference>
<keyword evidence="7" id="KW-0768">Sushi</keyword>
<evidence type="ECO:0000259" key="11">
    <source>
        <dbReference type="PROSITE" id="PS50948"/>
    </source>
</evidence>
<dbReference type="PROSITE" id="PS50923">
    <property type="entry name" value="SUSHI"/>
    <property type="match status" value="3"/>
</dbReference>
<dbReference type="SUPFAM" id="SSF49899">
    <property type="entry name" value="Concanavalin A-like lectins/glucanases"/>
    <property type="match status" value="1"/>
</dbReference>
<dbReference type="GO" id="GO:0005509">
    <property type="term" value="F:calcium ion binding"/>
    <property type="evidence" value="ECO:0007669"/>
    <property type="project" value="InterPro"/>
</dbReference>
<feature type="disulfide bond" evidence="6">
    <location>
        <begin position="1387"/>
        <end position="1396"/>
    </location>
</feature>
<accession>A0AAD8F630</accession>
<feature type="non-terminal residue" evidence="12">
    <location>
        <position position="3153"/>
    </location>
</feature>
<dbReference type="InterPro" id="IPR052071">
    <property type="entry name" value="SCUB_EGF-like_domain"/>
</dbReference>
<dbReference type="InterPro" id="IPR011641">
    <property type="entry name" value="Tyr-kin_ephrin_A/B_rcpt-like"/>
</dbReference>
<comment type="caution">
    <text evidence="6">Lacks conserved residue(s) required for the propagation of feature annotation.</text>
</comment>
<feature type="domain" description="Sushi" evidence="10">
    <location>
        <begin position="197"/>
        <end position="264"/>
    </location>
</feature>
<keyword evidence="2" id="KW-0732">Signal</keyword>
<dbReference type="SUPFAM" id="SSF57535">
    <property type="entry name" value="Complement control module/SCR domain"/>
    <property type="match status" value="3"/>
</dbReference>
<dbReference type="SUPFAM" id="SSF57196">
    <property type="entry name" value="EGF/Laminin"/>
    <property type="match status" value="4"/>
</dbReference>
<dbReference type="GO" id="GO:0009986">
    <property type="term" value="C:cell surface"/>
    <property type="evidence" value="ECO:0007669"/>
    <property type="project" value="TreeGrafter"/>
</dbReference>
<feature type="domain" description="EGF-like" evidence="9">
    <location>
        <begin position="1320"/>
        <end position="1357"/>
    </location>
</feature>
<evidence type="ECO:0000256" key="3">
    <source>
        <dbReference type="ARBA" id="ARBA00022737"/>
    </source>
</evidence>
<dbReference type="InterPro" id="IPR009030">
    <property type="entry name" value="Growth_fac_rcpt_cys_sf"/>
</dbReference>
<feature type="transmembrane region" description="Helical" evidence="8">
    <location>
        <begin position="3059"/>
        <end position="3084"/>
    </location>
</feature>
<dbReference type="PROSITE" id="PS00022">
    <property type="entry name" value="EGF_1"/>
    <property type="match status" value="8"/>
</dbReference>
<evidence type="ECO:0000256" key="5">
    <source>
        <dbReference type="ARBA" id="ARBA00023180"/>
    </source>
</evidence>
<feature type="disulfide bond" evidence="6">
    <location>
        <begin position="1055"/>
        <end position="1065"/>
    </location>
</feature>
<feature type="disulfide bond" evidence="6">
    <location>
        <begin position="3038"/>
        <end position="3047"/>
    </location>
</feature>
<dbReference type="GO" id="GO:0007165">
    <property type="term" value="P:signal transduction"/>
    <property type="evidence" value="ECO:0007669"/>
    <property type="project" value="TreeGrafter"/>
</dbReference>
<dbReference type="InterPro" id="IPR000152">
    <property type="entry name" value="EGF-type_Asp/Asn_hydroxyl_site"/>
</dbReference>
<feature type="domain" description="Apple" evidence="11">
    <location>
        <begin position="921"/>
        <end position="995"/>
    </location>
</feature>
<dbReference type="InterPro" id="IPR000436">
    <property type="entry name" value="Sushi_SCR_CCP_dom"/>
</dbReference>
<keyword evidence="8" id="KW-1133">Transmembrane helix</keyword>
<dbReference type="PROSITE" id="PS00010">
    <property type="entry name" value="ASX_HYDROXYL"/>
    <property type="match status" value="2"/>
</dbReference>
<feature type="disulfide bond" evidence="6">
    <location>
        <begin position="1347"/>
        <end position="1356"/>
    </location>
</feature>
<dbReference type="InterPro" id="IPR000742">
    <property type="entry name" value="EGF"/>
</dbReference>
<dbReference type="InterPro" id="IPR003609">
    <property type="entry name" value="Pan_app"/>
</dbReference>
<dbReference type="Gene3D" id="2.10.25.10">
    <property type="entry name" value="Laminin"/>
    <property type="match status" value="8"/>
</dbReference>
<dbReference type="Pfam" id="PF07645">
    <property type="entry name" value="EGF_CA"/>
    <property type="match status" value="1"/>
</dbReference>
<evidence type="ECO:0000313" key="12">
    <source>
        <dbReference type="EMBL" id="KAK0053087.1"/>
    </source>
</evidence>
<dbReference type="CDD" id="cd00054">
    <property type="entry name" value="EGF_CA"/>
    <property type="match status" value="5"/>
</dbReference>
<keyword evidence="13" id="KW-1185">Reference proteome</keyword>
<feature type="domain" description="EGF-like" evidence="9">
    <location>
        <begin position="1281"/>
        <end position="1318"/>
    </location>
</feature>
<evidence type="ECO:0000259" key="10">
    <source>
        <dbReference type="PROSITE" id="PS50923"/>
    </source>
</evidence>
<evidence type="ECO:0000313" key="13">
    <source>
        <dbReference type="Proteomes" id="UP001233172"/>
    </source>
</evidence>
<dbReference type="FunFam" id="2.10.25.10:FF:000472">
    <property type="entry name" value="Uncharacterized protein, isoform A"/>
    <property type="match status" value="1"/>
</dbReference>